<gene>
    <name evidence="2" type="ORF">CLV36_107186</name>
</gene>
<proteinExistence type="predicted"/>
<name>A0ABX5EQJ5_9BACL</name>
<keyword evidence="3" id="KW-1185">Reference proteome</keyword>
<dbReference type="EMBL" id="PVTZ01000007">
    <property type="protein sequence ID" value="PRZ13991.1"/>
    <property type="molecule type" value="Genomic_DNA"/>
</dbReference>
<dbReference type="Proteomes" id="UP000238836">
    <property type="component" value="Unassembled WGS sequence"/>
</dbReference>
<keyword evidence="1" id="KW-1133">Transmembrane helix</keyword>
<keyword evidence="1" id="KW-0812">Transmembrane</keyword>
<organism evidence="2 3">
    <name type="scientific">Laceyella sediminis</name>
    <dbReference type="NCBI Taxonomy" id="573074"/>
    <lineage>
        <taxon>Bacteria</taxon>
        <taxon>Bacillati</taxon>
        <taxon>Bacillota</taxon>
        <taxon>Bacilli</taxon>
        <taxon>Bacillales</taxon>
        <taxon>Thermoactinomycetaceae</taxon>
        <taxon>Laceyella</taxon>
    </lineage>
</organism>
<keyword evidence="1" id="KW-0472">Membrane</keyword>
<comment type="caution">
    <text evidence="2">The sequence shown here is derived from an EMBL/GenBank/DDBJ whole genome shotgun (WGS) entry which is preliminary data.</text>
</comment>
<feature type="transmembrane region" description="Helical" evidence="1">
    <location>
        <begin position="6"/>
        <end position="26"/>
    </location>
</feature>
<evidence type="ECO:0000313" key="3">
    <source>
        <dbReference type="Proteomes" id="UP000238836"/>
    </source>
</evidence>
<evidence type="ECO:0000256" key="1">
    <source>
        <dbReference type="SAM" id="Phobius"/>
    </source>
</evidence>
<reference evidence="2 3" key="1">
    <citation type="submission" date="2018-03" db="EMBL/GenBank/DDBJ databases">
        <title>Genomic Encyclopedia of Archaeal and Bacterial Type Strains, Phase II (KMG-II): from individual species to whole genera.</title>
        <authorList>
            <person name="Goeker M."/>
        </authorList>
    </citation>
    <scope>NUCLEOTIDE SEQUENCE [LARGE SCALE GENOMIC DNA]</scope>
    <source>
        <strain evidence="2 3">RHA1</strain>
    </source>
</reference>
<sequence>MNNASIGLFNATLISIPCWAMIYFTWQTLIG</sequence>
<evidence type="ECO:0000313" key="2">
    <source>
        <dbReference type="EMBL" id="PRZ13991.1"/>
    </source>
</evidence>
<protein>
    <submittedName>
        <fullName evidence="2">Uncharacterized protein</fullName>
    </submittedName>
</protein>
<accession>A0ABX5EQJ5</accession>